<dbReference type="Proteomes" id="UP000011863">
    <property type="component" value="Chromosome"/>
</dbReference>
<dbReference type="SMART" id="SM00382">
    <property type="entry name" value="AAA"/>
    <property type="match status" value="1"/>
</dbReference>
<protein>
    <submittedName>
        <fullName evidence="6">Putative ABC transporter ATP-binding protein</fullName>
    </submittedName>
</protein>
<reference evidence="6 7" key="1">
    <citation type="journal article" date="2013" name="Int. J. Syst. Evol. Microbiol.">
        <title>Ilumatobacter nonamiense sp. nov. and Ilumatobacter coccineum sp. nov., isolated from seashore sand.</title>
        <authorList>
            <person name="Matsumoto A."/>
            <person name="Kasai H."/>
            <person name="Matsuo Y."/>
            <person name="Shizuri Y."/>
            <person name="Ichikawa N."/>
            <person name="Fujita N."/>
            <person name="Omura S."/>
            <person name="Takahashi Y."/>
        </authorList>
    </citation>
    <scope>NUCLEOTIDE SEQUENCE [LARGE SCALE GENOMIC DNA]</scope>
    <source>
        <strain evidence="7">NBRC 103263 / KCTC 29153 / YM16-304</strain>
    </source>
</reference>
<accession>A0A6C7EDS2</accession>
<evidence type="ECO:0000256" key="4">
    <source>
        <dbReference type="ARBA" id="ARBA00022840"/>
    </source>
</evidence>
<name>A0A6C7EDS2_ILUCY</name>
<evidence type="ECO:0000256" key="3">
    <source>
        <dbReference type="ARBA" id="ARBA00022741"/>
    </source>
</evidence>
<dbReference type="GO" id="GO:0005524">
    <property type="term" value="F:ATP binding"/>
    <property type="evidence" value="ECO:0007669"/>
    <property type="project" value="UniProtKB-KW"/>
</dbReference>
<dbReference type="Gene3D" id="3.40.50.300">
    <property type="entry name" value="P-loop containing nucleotide triphosphate hydrolases"/>
    <property type="match status" value="1"/>
</dbReference>
<dbReference type="AlphaFoldDB" id="A0A6C7EDS2"/>
<evidence type="ECO:0000259" key="5">
    <source>
        <dbReference type="PROSITE" id="PS50893"/>
    </source>
</evidence>
<dbReference type="PANTHER" id="PTHR43335:SF11">
    <property type="entry name" value="ABC TRANSPORTER RELATED"/>
    <property type="match status" value="1"/>
</dbReference>
<dbReference type="SUPFAM" id="SSF52540">
    <property type="entry name" value="P-loop containing nucleoside triphosphate hydrolases"/>
    <property type="match status" value="1"/>
</dbReference>
<dbReference type="PROSITE" id="PS00211">
    <property type="entry name" value="ABC_TRANSPORTER_1"/>
    <property type="match status" value="1"/>
</dbReference>
<keyword evidence="7" id="KW-1185">Reference proteome</keyword>
<dbReference type="EMBL" id="AP012057">
    <property type="protein sequence ID" value="BAN04463.1"/>
    <property type="molecule type" value="Genomic_DNA"/>
</dbReference>
<dbReference type="Pfam" id="PF00005">
    <property type="entry name" value="ABC_tran"/>
    <property type="match status" value="1"/>
</dbReference>
<dbReference type="GO" id="GO:0016887">
    <property type="term" value="F:ATP hydrolysis activity"/>
    <property type="evidence" value="ECO:0007669"/>
    <property type="project" value="InterPro"/>
</dbReference>
<feature type="domain" description="ABC transporter" evidence="5">
    <location>
        <begin position="19"/>
        <end position="247"/>
    </location>
</feature>
<dbReference type="InterPro" id="IPR017871">
    <property type="entry name" value="ABC_transporter-like_CS"/>
</dbReference>
<dbReference type="PROSITE" id="PS50893">
    <property type="entry name" value="ABC_TRANSPORTER_2"/>
    <property type="match status" value="1"/>
</dbReference>
<gene>
    <name evidence="6" type="ORF">YM304_41490</name>
</gene>
<evidence type="ECO:0000313" key="6">
    <source>
        <dbReference type="EMBL" id="BAN04463.1"/>
    </source>
</evidence>
<evidence type="ECO:0000256" key="1">
    <source>
        <dbReference type="ARBA" id="ARBA00005417"/>
    </source>
</evidence>
<dbReference type="InterPro" id="IPR003593">
    <property type="entry name" value="AAA+_ATPase"/>
</dbReference>
<evidence type="ECO:0000313" key="7">
    <source>
        <dbReference type="Proteomes" id="UP000011863"/>
    </source>
</evidence>
<sequence length="321" mass="34360">MPTTPHDAVAVATTLDGMITVDNVSKFFGSVVAVSDVSFAIDAGVTALLGPNGAGKSTLFRMMCGLTPASRGELRVLGADPRADLDVRGSIGLVPQQDALFDHLSARQFVSLAAETQGLSGDDVAAAGDWALEQVDLAAVGSKTVGQFSKGMRQRVKVAAALVHDPKVLILDEPLTGLDPVQRRRMIALFHSLGDQGRCVLVSSHVLDEVARLGSNVLVVAQGRLIARGDYRDLRELMDDRPHRIRIGSNEPRRLATVLVDRGLVTALSLDDGEVIVDTLDIDTLGRQIATIALELGVRLTEINPLDDDLESVFRYLVEGR</sequence>
<dbReference type="CDD" id="cd03230">
    <property type="entry name" value="ABC_DR_subfamily_A"/>
    <property type="match status" value="1"/>
</dbReference>
<keyword evidence="4 6" id="KW-0067">ATP-binding</keyword>
<comment type="similarity">
    <text evidence="1">Belongs to the ABC transporter superfamily.</text>
</comment>
<evidence type="ECO:0000256" key="2">
    <source>
        <dbReference type="ARBA" id="ARBA00022448"/>
    </source>
</evidence>
<keyword evidence="3" id="KW-0547">Nucleotide-binding</keyword>
<organism evidence="6 7">
    <name type="scientific">Ilumatobacter coccineus (strain NBRC 103263 / KCTC 29153 / YM16-304)</name>
    <dbReference type="NCBI Taxonomy" id="1313172"/>
    <lineage>
        <taxon>Bacteria</taxon>
        <taxon>Bacillati</taxon>
        <taxon>Actinomycetota</taxon>
        <taxon>Acidimicrobiia</taxon>
        <taxon>Acidimicrobiales</taxon>
        <taxon>Ilumatobacteraceae</taxon>
        <taxon>Ilumatobacter</taxon>
    </lineage>
</organism>
<dbReference type="KEGG" id="aym:YM304_41490"/>
<dbReference type="InterPro" id="IPR027417">
    <property type="entry name" value="P-loop_NTPase"/>
</dbReference>
<dbReference type="PANTHER" id="PTHR43335">
    <property type="entry name" value="ABC TRANSPORTER, ATP-BINDING PROTEIN"/>
    <property type="match status" value="1"/>
</dbReference>
<keyword evidence="2" id="KW-0813">Transport</keyword>
<dbReference type="InterPro" id="IPR003439">
    <property type="entry name" value="ABC_transporter-like_ATP-bd"/>
</dbReference>
<proteinExistence type="inferred from homology"/>